<accession>I0IDC6</accession>
<proteinExistence type="inferred from homology"/>
<dbReference type="SUPFAM" id="SSF54060">
    <property type="entry name" value="His-Me finger endonucleases"/>
    <property type="match status" value="1"/>
</dbReference>
<protein>
    <submittedName>
        <fullName evidence="6">Putative ribonuclease</fullName>
    </submittedName>
</protein>
<dbReference type="KEGG" id="phm:PSMK_11050"/>
<dbReference type="PANTHER" id="PTHR33607">
    <property type="entry name" value="ENDONUCLEASE-1"/>
    <property type="match status" value="1"/>
</dbReference>
<dbReference type="Proteomes" id="UP000007881">
    <property type="component" value="Chromosome"/>
</dbReference>
<keyword evidence="2" id="KW-0540">Nuclease</keyword>
<dbReference type="EMBL" id="AP012338">
    <property type="protein sequence ID" value="BAM03264.1"/>
    <property type="molecule type" value="Genomic_DNA"/>
</dbReference>
<evidence type="ECO:0000256" key="1">
    <source>
        <dbReference type="ARBA" id="ARBA00006429"/>
    </source>
</evidence>
<name>I0IDC6_PHYMF</name>
<dbReference type="PANTHER" id="PTHR33607:SF2">
    <property type="entry name" value="ENDONUCLEASE-1"/>
    <property type="match status" value="1"/>
</dbReference>
<feature type="signal peptide" evidence="5">
    <location>
        <begin position="1"/>
        <end position="18"/>
    </location>
</feature>
<keyword evidence="3" id="KW-0378">Hydrolase</keyword>
<dbReference type="InterPro" id="IPR044925">
    <property type="entry name" value="His-Me_finger_sf"/>
</dbReference>
<dbReference type="eggNOG" id="COG2356">
    <property type="taxonomic scope" value="Bacteria"/>
</dbReference>
<evidence type="ECO:0000256" key="4">
    <source>
        <dbReference type="SAM" id="MobiDB-lite"/>
    </source>
</evidence>
<gene>
    <name evidence="6" type="ordered locus">PSMK_11050</name>
</gene>
<evidence type="ECO:0000256" key="5">
    <source>
        <dbReference type="SAM" id="SignalP"/>
    </source>
</evidence>
<evidence type="ECO:0000313" key="7">
    <source>
        <dbReference type="Proteomes" id="UP000007881"/>
    </source>
</evidence>
<dbReference type="Pfam" id="PF04231">
    <property type="entry name" value="Endonuclease_1"/>
    <property type="match status" value="1"/>
</dbReference>
<dbReference type="RefSeq" id="WP_014436483.1">
    <property type="nucleotide sequence ID" value="NC_017080.1"/>
</dbReference>
<feature type="chain" id="PRO_5003629608" evidence="5">
    <location>
        <begin position="19"/>
        <end position="726"/>
    </location>
</feature>
<dbReference type="GO" id="GO:0016787">
    <property type="term" value="F:hydrolase activity"/>
    <property type="evidence" value="ECO:0007669"/>
    <property type="project" value="UniProtKB-KW"/>
</dbReference>
<dbReference type="HOGENOM" id="CLU_381232_0_0_0"/>
<evidence type="ECO:0000256" key="3">
    <source>
        <dbReference type="ARBA" id="ARBA00022801"/>
    </source>
</evidence>
<dbReference type="GO" id="GO:0004518">
    <property type="term" value="F:nuclease activity"/>
    <property type="evidence" value="ECO:0007669"/>
    <property type="project" value="UniProtKB-KW"/>
</dbReference>
<feature type="region of interest" description="Disordered" evidence="4">
    <location>
        <begin position="97"/>
        <end position="159"/>
    </location>
</feature>
<dbReference type="InterPro" id="IPR007346">
    <property type="entry name" value="Endonuclease-I"/>
</dbReference>
<reference evidence="6 7" key="1">
    <citation type="submission" date="2012-02" db="EMBL/GenBank/DDBJ databases">
        <title>Complete genome sequence of Phycisphaera mikurensis NBRC 102666.</title>
        <authorList>
            <person name="Ankai A."/>
            <person name="Hosoyama A."/>
            <person name="Terui Y."/>
            <person name="Sekine M."/>
            <person name="Fukai R."/>
            <person name="Kato Y."/>
            <person name="Nakamura S."/>
            <person name="Yamada-Narita S."/>
            <person name="Kawakoshi A."/>
            <person name="Fukunaga Y."/>
            <person name="Yamazaki S."/>
            <person name="Fujita N."/>
        </authorList>
    </citation>
    <scope>NUCLEOTIDE SEQUENCE [LARGE SCALE GENOMIC DNA]</scope>
    <source>
        <strain evidence="7">NBRC 102666 / KCTC 22515 / FYK2301M01</strain>
    </source>
</reference>
<keyword evidence="7" id="KW-1185">Reference proteome</keyword>
<evidence type="ECO:0000313" key="6">
    <source>
        <dbReference type="EMBL" id="BAM03264.1"/>
    </source>
</evidence>
<sequence length="726" mass="74413">MRAVVCLVLVAAASPASADAFDAPAGFYDGVGGTGASLERDLRERMSRGHNQSRYGDMKDSAAILDADPERPGFLLTAYDRQSVRARWDGGRTWNREHVWPQSRQPGSARDSSRGNLGDQHALRPADPRLNSSRGNEHFVGAGLTGGPRRTGGGFFPGTADRGDVARSLFYSSTRYGLGLVRGEPGGQQMGDLDTLVAWHYLDTPDDFERRRNHAVYSRDLNPRFFQNNRNAYVDLPEAVWSVFVDQRNDSRLSLAGAATDADGGSARTQRETVYRGASPSRAGGTLGLAAEGVDPTYYRVTAAGVLSLTDPSGDGDATTLRAAVGPAAFDAGPAPVGYRVAGGLSATAGRKAGSLTLDNLDLTTDGGRGRGANDADDVFTYELTVLDHATASLAAGETRRSGSLDLGVVALGGPGFAEDVAVFNRSGTPGFTADLLADGTRSDDARVSAGSFGTVAGGAAGTARVLLRGDRLGSVDARVSLDAREPAFAGQRPIEGLDLSVTGRVALGGDATLDGRVDARDAAALRAGRLAGADAWTGGDFDRDADVDADDLLVFAAGFGTVENAGEAARAGGPAAGSGDAVLAAGANASAGDGSADFLYDVLTGDFFVDADGESLWSVSVTTLADASAAGSPAADWAFADFGNQLELTDRSAGAAATDGSFLFASLTAGLTADAFGGVSYFSLASDTARTGGVVLLIPEPGTLAGAAVLLVFASRRPRTAGASA</sequence>
<keyword evidence="5" id="KW-0732">Signal</keyword>
<comment type="similarity">
    <text evidence="1">Belongs to the EndA/NucM nuclease family.</text>
</comment>
<feature type="compositionally biased region" description="Gly residues" evidence="4">
    <location>
        <begin position="143"/>
        <end position="156"/>
    </location>
</feature>
<evidence type="ECO:0000256" key="2">
    <source>
        <dbReference type="ARBA" id="ARBA00022722"/>
    </source>
</evidence>
<dbReference type="AlphaFoldDB" id="I0IDC6"/>
<organism evidence="6 7">
    <name type="scientific">Phycisphaera mikurensis (strain NBRC 102666 / KCTC 22515 / FYK2301M01)</name>
    <dbReference type="NCBI Taxonomy" id="1142394"/>
    <lineage>
        <taxon>Bacteria</taxon>
        <taxon>Pseudomonadati</taxon>
        <taxon>Planctomycetota</taxon>
        <taxon>Phycisphaerae</taxon>
        <taxon>Phycisphaerales</taxon>
        <taxon>Phycisphaeraceae</taxon>
        <taxon>Phycisphaera</taxon>
    </lineage>
</organism>